<evidence type="ECO:0000313" key="2">
    <source>
        <dbReference type="EMBL" id="AYE33791.1"/>
    </source>
</evidence>
<evidence type="ECO:0000313" key="3">
    <source>
        <dbReference type="EMBL" id="USS00354.1"/>
    </source>
</evidence>
<keyword evidence="1" id="KW-0812">Transmembrane</keyword>
<feature type="transmembrane region" description="Helical" evidence="1">
    <location>
        <begin position="371"/>
        <end position="390"/>
    </location>
</feature>
<keyword evidence="5" id="KW-1185">Reference proteome</keyword>
<accession>A0A9N7PIK6</accession>
<dbReference type="EMBL" id="CP099799">
    <property type="protein sequence ID" value="USS00354.1"/>
    <property type="molecule type" value="Genomic_DNA"/>
</dbReference>
<name>A0A9N7PIK6_CLOSE</name>
<organism evidence="2 4">
    <name type="scientific">Clostridium septicum</name>
    <dbReference type="NCBI Taxonomy" id="1504"/>
    <lineage>
        <taxon>Bacteria</taxon>
        <taxon>Bacillati</taxon>
        <taxon>Bacillota</taxon>
        <taxon>Clostridia</taxon>
        <taxon>Eubacteriales</taxon>
        <taxon>Clostridiaceae</taxon>
        <taxon>Clostridium</taxon>
    </lineage>
</organism>
<evidence type="ECO:0000313" key="4">
    <source>
        <dbReference type="Proteomes" id="UP000280586"/>
    </source>
</evidence>
<evidence type="ECO:0000313" key="5">
    <source>
        <dbReference type="Proteomes" id="UP001055437"/>
    </source>
</evidence>
<dbReference type="Proteomes" id="UP000280586">
    <property type="component" value="Chromosome"/>
</dbReference>
<dbReference type="KEGG" id="csep:CP523_04535"/>
<keyword evidence="1" id="KW-1133">Transmembrane helix</keyword>
<sequence>MGKYLFFNRKKGFFTNILIVIQVILWIYYSSTLAALIQFNSNFINYYKNNFPMEKGAFLTFPKSQLYGTKLDFEELIKSFEENNIKYGICFNKLNKIEEEAIPEEVLGVKAKEIAVKMSEKYNGEGYIENIKVNKGCIEYYKNKIISDDNIEDIWEIDEENKICPIVIGNNLSCSLKINDEFEYNGMKFIVKGILNKNSFIAPRYNTILGIKPLDDKVLTPISIDYIIKYFSYEPITVYGDKDIESTKNMVKSVLGENLEAVTVSDYAVKLETHLNDIRFKIAFEITKTLILTILTILSIVMTLVFKVKMSHDIIGTLYSIGISKKKVFCIFAREFLSFIVIAIGLGYVFYIKNSEYIFRVFYNKYKYSSLAVSTVVLIIILITSLKIIFNRINRLTPKEIMGGFTE</sequence>
<dbReference type="EMBL" id="CP023671">
    <property type="protein sequence ID" value="AYE33791.1"/>
    <property type="molecule type" value="Genomic_DNA"/>
</dbReference>
<dbReference type="Proteomes" id="UP001055437">
    <property type="component" value="Chromosome"/>
</dbReference>
<reference evidence="3" key="2">
    <citation type="submission" date="2022-06" db="EMBL/GenBank/DDBJ databases">
        <authorList>
            <person name="Holder M.E."/>
            <person name="Ajami N.J."/>
            <person name="Petrosino J.F."/>
        </authorList>
    </citation>
    <scope>NUCLEOTIDE SEQUENCE</scope>
    <source>
        <strain evidence="3">RMA 8861</strain>
    </source>
</reference>
<dbReference type="RefSeq" id="WP_120140544.1">
    <property type="nucleotide sequence ID" value="NZ_CP023671.1"/>
</dbReference>
<feature type="transmembrane region" description="Helical" evidence="1">
    <location>
        <begin position="12"/>
        <end position="29"/>
    </location>
</feature>
<gene>
    <name evidence="2" type="ORF">CP523_04535</name>
    <name evidence="3" type="ORF">NH397_12785</name>
</gene>
<protein>
    <submittedName>
        <fullName evidence="3">ABC transporter permease</fullName>
    </submittedName>
</protein>
<evidence type="ECO:0000256" key="1">
    <source>
        <dbReference type="SAM" id="Phobius"/>
    </source>
</evidence>
<feature type="transmembrane region" description="Helical" evidence="1">
    <location>
        <begin position="289"/>
        <end position="308"/>
    </location>
</feature>
<dbReference type="GeneID" id="303559951"/>
<reference evidence="2 4" key="1">
    <citation type="submission" date="2017-09" db="EMBL/GenBank/DDBJ databases">
        <authorList>
            <person name="Thomas P."/>
            <person name="Seyboldt C."/>
        </authorList>
    </citation>
    <scope>NUCLEOTIDE SEQUENCE [LARGE SCALE GENOMIC DNA]</scope>
    <source>
        <strain evidence="2 4">DSM 7534</strain>
    </source>
</reference>
<keyword evidence="1" id="KW-0472">Membrane</keyword>
<feature type="transmembrane region" description="Helical" evidence="1">
    <location>
        <begin position="328"/>
        <end position="351"/>
    </location>
</feature>
<dbReference type="AlphaFoldDB" id="A0A9N7PIK6"/>
<proteinExistence type="predicted"/>